<name>W2KTU4_PHYNI</name>
<reference evidence="1" key="1">
    <citation type="submission" date="2013-11" db="EMBL/GenBank/DDBJ databases">
        <title>The Genome Sequence of Phytophthora parasitica CHvinca01.</title>
        <authorList>
            <consortium name="The Broad Institute Genomics Platform"/>
            <person name="Russ C."/>
            <person name="Tyler B."/>
            <person name="Panabieres F."/>
            <person name="Shan W."/>
            <person name="Tripathy S."/>
            <person name="Grunwald N."/>
            <person name="Machado M."/>
            <person name="Johnson C.S."/>
            <person name="Arredondo F."/>
            <person name="Hong C."/>
            <person name="Coffey M."/>
            <person name="Young S.K."/>
            <person name="Zeng Q."/>
            <person name="Gargeya S."/>
            <person name="Fitzgerald M."/>
            <person name="Abouelleil A."/>
            <person name="Alvarado L."/>
            <person name="Chapman S.B."/>
            <person name="Gainer-Dewar J."/>
            <person name="Goldberg J."/>
            <person name="Griggs A."/>
            <person name="Gujja S."/>
            <person name="Hansen M."/>
            <person name="Howarth C."/>
            <person name="Imamovic A."/>
            <person name="Ireland A."/>
            <person name="Larimer J."/>
            <person name="McCowan C."/>
            <person name="Murphy C."/>
            <person name="Pearson M."/>
            <person name="Poon T.W."/>
            <person name="Priest M."/>
            <person name="Roberts A."/>
            <person name="Saif S."/>
            <person name="Shea T."/>
            <person name="Sykes S."/>
            <person name="Wortman J."/>
            <person name="Nusbaum C."/>
            <person name="Birren B."/>
        </authorList>
    </citation>
    <scope>NUCLEOTIDE SEQUENCE [LARGE SCALE GENOMIC DNA]</scope>
    <source>
        <strain evidence="1">CHvinca01</strain>
    </source>
</reference>
<dbReference type="VEuPathDB" id="FungiDB:PPTG_21302"/>
<dbReference type="AlphaFoldDB" id="W2KTU4"/>
<sequence length="97" mass="11406">MGDDSCGSSECDWERYGGELQKTSAYLLSSLPRKRRHNYVRAALRHKYIYIKTAREELDGSKRGRWREALDCWDLRMWSRRPLASAVTRTYGTWICG</sequence>
<protein>
    <submittedName>
        <fullName evidence="1">Uncharacterized protein</fullName>
    </submittedName>
</protein>
<dbReference type="EMBL" id="KI680930">
    <property type="protein sequence ID" value="ETL88019.1"/>
    <property type="molecule type" value="Genomic_DNA"/>
</dbReference>
<gene>
    <name evidence="1" type="ORF">L917_12882</name>
</gene>
<evidence type="ECO:0000313" key="1">
    <source>
        <dbReference type="EMBL" id="ETL88019.1"/>
    </source>
</evidence>
<proteinExistence type="predicted"/>
<organism evidence="1">
    <name type="scientific">Phytophthora nicotianae</name>
    <name type="common">Potato buckeye rot agent</name>
    <name type="synonym">Phytophthora parasitica</name>
    <dbReference type="NCBI Taxonomy" id="4792"/>
    <lineage>
        <taxon>Eukaryota</taxon>
        <taxon>Sar</taxon>
        <taxon>Stramenopiles</taxon>
        <taxon>Oomycota</taxon>
        <taxon>Peronosporomycetes</taxon>
        <taxon>Peronosporales</taxon>
        <taxon>Peronosporaceae</taxon>
        <taxon>Phytophthora</taxon>
    </lineage>
</organism>
<dbReference type="OrthoDB" id="124750at2759"/>
<accession>W2KTU4</accession>
<dbReference type="Proteomes" id="UP000054423">
    <property type="component" value="Unassembled WGS sequence"/>
</dbReference>